<dbReference type="InterPro" id="IPR011460">
    <property type="entry name" value="Lcl_C"/>
</dbReference>
<dbReference type="PROSITE" id="PS51257">
    <property type="entry name" value="PROKAR_LIPOPROTEIN"/>
    <property type="match status" value="1"/>
</dbReference>
<dbReference type="Gene3D" id="2.60.40.3010">
    <property type="match status" value="1"/>
</dbReference>
<protein>
    <submittedName>
        <fullName evidence="3">Ig domain-containing protein</fullName>
    </submittedName>
</protein>
<organism evidence="3 4">
    <name type="scientific">Bowmanella yangjiangensis</name>
    <dbReference type="NCBI Taxonomy" id="2811230"/>
    <lineage>
        <taxon>Bacteria</taxon>
        <taxon>Pseudomonadati</taxon>
        <taxon>Pseudomonadota</taxon>
        <taxon>Gammaproteobacteria</taxon>
        <taxon>Alteromonadales</taxon>
        <taxon>Alteromonadaceae</taxon>
        <taxon>Bowmanella</taxon>
    </lineage>
</organism>
<dbReference type="SUPFAM" id="SSF49313">
    <property type="entry name" value="Cadherin-like"/>
    <property type="match status" value="4"/>
</dbReference>
<dbReference type="InterPro" id="IPR013783">
    <property type="entry name" value="Ig-like_fold"/>
</dbReference>
<name>A0ABS3CP22_9ALTE</name>
<dbReference type="EMBL" id="JAFKCS010000001">
    <property type="protein sequence ID" value="MBN7818279.1"/>
    <property type="molecule type" value="Genomic_DNA"/>
</dbReference>
<comment type="caution">
    <text evidence="3">The sequence shown here is derived from an EMBL/GenBank/DDBJ whole genome shotgun (WGS) entry which is preliminary data.</text>
</comment>
<gene>
    <name evidence="3" type="ORF">J0A65_00310</name>
</gene>
<dbReference type="Pfam" id="PF07603">
    <property type="entry name" value="Lcl_C"/>
    <property type="match status" value="1"/>
</dbReference>
<feature type="domain" description="Lcl C-terminal" evidence="2">
    <location>
        <begin position="1479"/>
        <end position="1616"/>
    </location>
</feature>
<sequence length="1765" mass="188598">MKKLLTIGLVSLLSACGSDSSHSPATEPDAANSPPIVSLSGPELAASGHKVVLQLQAEDKDGQISAIKWAQTQGPQLALQSTELTMQQQLNLPQLAQQTEFSFSVTVRDDKNAEVVVAHSFTALPAALAITYQLTLTTPDGTPLSNQEIWIGQPPSWTAYHTDAQGQLQIDDMADTQALIKIAKAGYNTYLAPLKQELSEAFTLINIELQPVQTQLTFDGGQAQQLRAENGLQLNIPANAWQVEGTTKGNELLMADISQNPDLPALQFANAPSQVTNLSFSTQQGSPLSLKPGQFVSVTFPYQEDDEDLLSSLVEGQPIVLSSLNEQNGQWQEEVTGTLQRDQQSPSGWSVTADLPHFSYWGFGQFNHWVIGPTDPAGLYCVDYHKLYAGVQSLCTRANGEWLVPLIAPLKARYCIERRIKTGLDANGNAIWGTEVDCYGEHSFQSQDMHGRTGYVSTVEAGVTALAPESKLIISHQKLARLGQTYFNRLETLGISSQGRQYQVLNGSLPTGLQFEQNAIRGTPQTLQPEQSLLVQVSDAFGNQAQASLQLGVAPPFVASNIPAEHKILTGSNLSLNLTPSSGLSPYLFTLVNPDNGMQLDPSSGQFSFSTAQKGQYLPYMVVCEQQADACRDDLGQTNYRPMISVYEPAVLGFSELPSGRLTQSYEFTLVYNQSDDRFIFADPVHNWQVSGLPVGLSLQSRTKLQNFKQLEYWVIAGTPEQSGEFEVTINLTTELDGTIALTSPLLIRSIAPEISGTLPASLNLGEPMSLALQTLQGSVLTWRLASGSMPTGLILNSQTGVISGTPQSAGFYSFVVEGEDAAGQVASLSLATQVIQPLLPPSLSGSPGNAMVNQPFSFSLTNQGGAVSAWQLQGTLPSGLNHQNGTLSGTPTVSGSYPLQFTASNGAGSSSHNVTLVVQPTPPALGGQLPGQILTNQIFSFVPSNSGGQAASWSVSQGSLPTGLSLNTQSGEISGTPTQPGNHFVVIAATNGGGSDTLALTFTIVDGNLPQLSLSMDPVFFINQAIGVQPINSGGHVDTWSINAALPAGLSFNPSNGQITGSTATDGDVQVEVSAANQFGTDTLSFTLRILGVPAQIQQLSAVGSDGLIDINWQAVAPRHAAETIGYRLYLADDASLNSSNYQGLPQGQMLDNLTGTHQQIQLTNGSARYALVVAYNLAGQGQDSPLAYATAQQTQNLNLRDSGYLLCANDDDSMAGGLSQLACSTDPNSNVVQGQDGLTGADAKGQQTPSDSFTKLDSQGNALAQQNQDWDDNGSEAAGSQWSCWRDDVTGLVWQVKPGADGIVGNAGLHDGDNLYAVNATNSDPLNCHSDSQCNLTSYIKVTNQQSLCGLSNWRLPALNELMSIADMQHGSLLFTPPALASGSPLPLPIGSDSLFAVADIPYFSQQPNSQALDLRTYTLVQDTNLSQRSVLLVSGAPPSLYAQATNAQPQIDGSQVCDNLLPSTAASDRFQIIGDGTLLDSYTNLMWRRCALGYDFDDATQQCVLSGAAQSFSWIEGLAQVASFNDRVDGTNHNHSDWRMPNAKEMQSLTEWRCNVRMNMAVFASPVQTMWTATPWSGIAPYTQTHQSLMFDSSDGSLKRADRTDMLAMMLVRDNVSPNNLLSQLNLPLSTQGFEAANVSIHVQSQVATWQMLQPMSPQPASTALHLDPQSLGALTWSIGSDFTPLQTPAENPLLGTIDFDGQGNPVAGPAITPNFILRHNNTGTLYKLALFIQLASNEDPYRILDDSVIYQCAGNDIASCP</sequence>
<keyword evidence="4" id="KW-1185">Reference proteome</keyword>
<evidence type="ECO:0000313" key="4">
    <source>
        <dbReference type="Proteomes" id="UP000663992"/>
    </source>
</evidence>
<evidence type="ECO:0000256" key="1">
    <source>
        <dbReference type="SAM" id="MobiDB-lite"/>
    </source>
</evidence>
<dbReference type="Gene3D" id="2.60.40.10">
    <property type="entry name" value="Immunoglobulins"/>
    <property type="match status" value="6"/>
</dbReference>
<feature type="region of interest" description="Disordered" evidence="1">
    <location>
        <begin position="18"/>
        <end position="38"/>
    </location>
</feature>
<dbReference type="InterPro" id="IPR015919">
    <property type="entry name" value="Cadherin-like_sf"/>
</dbReference>
<feature type="compositionally biased region" description="Polar residues" evidence="1">
    <location>
        <begin position="1247"/>
        <end position="1257"/>
    </location>
</feature>
<accession>A0ABS3CP22</accession>
<dbReference type="PANTHER" id="PTHR35812:SF1">
    <property type="entry name" value="LIPOPROTEIN"/>
    <property type="match status" value="1"/>
</dbReference>
<evidence type="ECO:0000313" key="3">
    <source>
        <dbReference type="EMBL" id="MBN7818279.1"/>
    </source>
</evidence>
<reference evidence="3 4" key="1">
    <citation type="submission" date="2021-03" db="EMBL/GenBank/DDBJ databases">
        <title>novel species isolated from a fishpond in China.</title>
        <authorList>
            <person name="Lu H."/>
            <person name="Cai Z."/>
        </authorList>
    </citation>
    <scope>NUCLEOTIDE SEQUENCE [LARGE SCALE GENOMIC DNA]</scope>
    <source>
        <strain evidence="3 4">Y57</strain>
    </source>
</reference>
<dbReference type="Proteomes" id="UP000663992">
    <property type="component" value="Unassembled WGS sequence"/>
</dbReference>
<proteinExistence type="predicted"/>
<dbReference type="Pfam" id="PF05345">
    <property type="entry name" value="He_PIG"/>
    <property type="match status" value="4"/>
</dbReference>
<dbReference type="RefSeq" id="WP_206592118.1">
    <property type="nucleotide sequence ID" value="NZ_JAFKCS010000001.1"/>
</dbReference>
<feature type="region of interest" description="Disordered" evidence="1">
    <location>
        <begin position="1236"/>
        <end position="1257"/>
    </location>
</feature>
<evidence type="ECO:0000259" key="2">
    <source>
        <dbReference type="Pfam" id="PF07603"/>
    </source>
</evidence>
<dbReference type="PANTHER" id="PTHR35812">
    <property type="entry name" value="LIPOPROTEIN"/>
    <property type="match status" value="1"/>
</dbReference>